<evidence type="ECO:0000313" key="6">
    <source>
        <dbReference type="Proteomes" id="UP000253628"/>
    </source>
</evidence>
<dbReference type="InterPro" id="IPR050491">
    <property type="entry name" value="AmpC-like"/>
</dbReference>
<dbReference type="InterPro" id="IPR021860">
    <property type="entry name" value="Peptidase_S12_Pab87-rel_C"/>
</dbReference>
<evidence type="ECO:0000256" key="2">
    <source>
        <dbReference type="SAM" id="SignalP"/>
    </source>
</evidence>
<protein>
    <submittedName>
        <fullName evidence="5">CubicO group peptidase (Beta-lactamase class C family)</fullName>
    </submittedName>
</protein>
<accession>A0A366HB10</accession>
<dbReference type="PANTHER" id="PTHR46825">
    <property type="entry name" value="D-ALANYL-D-ALANINE-CARBOXYPEPTIDASE/ENDOPEPTIDASE AMPH"/>
    <property type="match status" value="1"/>
</dbReference>
<feature type="domain" description="Beta-lactamase-related" evidence="3">
    <location>
        <begin position="44"/>
        <end position="376"/>
    </location>
</feature>
<feature type="domain" description="Peptidase S12 Pab87-related C-terminal" evidence="4">
    <location>
        <begin position="418"/>
        <end position="504"/>
    </location>
</feature>
<organism evidence="5 6">
    <name type="scientific">Eoetvoesiella caeni</name>
    <dbReference type="NCBI Taxonomy" id="645616"/>
    <lineage>
        <taxon>Bacteria</taxon>
        <taxon>Pseudomonadati</taxon>
        <taxon>Pseudomonadota</taxon>
        <taxon>Betaproteobacteria</taxon>
        <taxon>Burkholderiales</taxon>
        <taxon>Alcaligenaceae</taxon>
        <taxon>Eoetvoesiella</taxon>
    </lineage>
</organism>
<sequence>MLARLFKVLPSAVALMALTSCSDGSPPSAQAIESAQVANAVAQLDALVADVLARSGIPGMAVAVVHRGKTVYAKGFGVRRLGAPDLIDVNTVFQLASLSKSVGATVVATQVGKGIVSWDTPVVKNLPWFALKDPASTAQVTVGDLYAHRSGLPDHAGDDLEDLGYDRRQVLERLRFLPVEPLRTHYAYTNFGLTAAAQSVAVASGIDWESLSDQVLYRPLGMNATSSRYADFMARSDRAYPHIRLNGVFQPGPQRQPDPQSPAGGVSSSVSDMANWMTLVLQDGKYREQQIIPGAALAPAISPQMLTMPPAAEGDSTGYYGYGFNVSVPASGSNIQLSHSGAFIMGASTSFALLPSAGTGIVVLTNALPVGAAETVSATYMDLIKLGHSSRDWFEFFEPKFDEMTAATGKFAGQPLPENPVPPLPPQAYIGTYANDYFGDAEIQQQGGDLILVMGPSKHTKTLQHWSGNVFVFEPGGEMATPGSRSAVTFAIAPGGTAQNLTIEMYEATGFGTLARR</sequence>
<comment type="caution">
    <text evidence="5">The sequence shown here is derived from an EMBL/GenBank/DDBJ whole genome shotgun (WGS) entry which is preliminary data.</text>
</comment>
<dbReference type="InterPro" id="IPR001466">
    <property type="entry name" value="Beta-lactam-related"/>
</dbReference>
<evidence type="ECO:0000313" key="5">
    <source>
        <dbReference type="EMBL" id="RBP38916.1"/>
    </source>
</evidence>
<keyword evidence="2" id="KW-0732">Signal</keyword>
<reference evidence="5 6" key="1">
    <citation type="submission" date="2018-06" db="EMBL/GenBank/DDBJ databases">
        <title>Genomic Encyclopedia of Type Strains, Phase IV (KMG-IV): sequencing the most valuable type-strain genomes for metagenomic binning, comparative biology and taxonomic classification.</title>
        <authorList>
            <person name="Goeker M."/>
        </authorList>
    </citation>
    <scope>NUCLEOTIDE SEQUENCE [LARGE SCALE GENOMIC DNA]</scope>
    <source>
        <strain evidence="5 6">DSM 25520</strain>
    </source>
</reference>
<feature type="signal peptide" evidence="2">
    <location>
        <begin position="1"/>
        <end position="22"/>
    </location>
</feature>
<gene>
    <name evidence="5" type="ORF">DFR37_106212</name>
</gene>
<dbReference type="SUPFAM" id="SSF56601">
    <property type="entry name" value="beta-lactamase/transpeptidase-like"/>
    <property type="match status" value="1"/>
</dbReference>
<dbReference type="PROSITE" id="PS51257">
    <property type="entry name" value="PROKAR_LIPOPROTEIN"/>
    <property type="match status" value="1"/>
</dbReference>
<feature type="region of interest" description="Disordered" evidence="1">
    <location>
        <begin position="245"/>
        <end position="268"/>
    </location>
</feature>
<evidence type="ECO:0000256" key="1">
    <source>
        <dbReference type="SAM" id="MobiDB-lite"/>
    </source>
</evidence>
<dbReference type="Pfam" id="PF11954">
    <property type="entry name" value="DUF3471"/>
    <property type="match status" value="1"/>
</dbReference>
<dbReference type="PANTHER" id="PTHR46825:SF15">
    <property type="entry name" value="BETA-LACTAMASE-RELATED DOMAIN-CONTAINING PROTEIN"/>
    <property type="match status" value="1"/>
</dbReference>
<dbReference type="Gene3D" id="2.40.128.600">
    <property type="match status" value="1"/>
</dbReference>
<dbReference type="Pfam" id="PF00144">
    <property type="entry name" value="Beta-lactamase"/>
    <property type="match status" value="1"/>
</dbReference>
<dbReference type="InterPro" id="IPR012338">
    <property type="entry name" value="Beta-lactam/transpept-like"/>
</dbReference>
<evidence type="ECO:0000259" key="4">
    <source>
        <dbReference type="Pfam" id="PF11954"/>
    </source>
</evidence>
<feature type="chain" id="PRO_5017009078" evidence="2">
    <location>
        <begin position="23"/>
        <end position="517"/>
    </location>
</feature>
<keyword evidence="6" id="KW-1185">Reference proteome</keyword>
<dbReference type="AlphaFoldDB" id="A0A366HB10"/>
<proteinExistence type="predicted"/>
<dbReference type="EMBL" id="QNRQ01000006">
    <property type="protein sequence ID" value="RBP38916.1"/>
    <property type="molecule type" value="Genomic_DNA"/>
</dbReference>
<dbReference type="RefSeq" id="WP_242341837.1">
    <property type="nucleotide sequence ID" value="NZ_JACCEU010000007.1"/>
</dbReference>
<evidence type="ECO:0000259" key="3">
    <source>
        <dbReference type="Pfam" id="PF00144"/>
    </source>
</evidence>
<name>A0A366HB10_9BURK</name>
<dbReference type="Proteomes" id="UP000253628">
    <property type="component" value="Unassembled WGS sequence"/>
</dbReference>
<dbReference type="Gene3D" id="3.40.710.10">
    <property type="entry name" value="DD-peptidase/beta-lactamase superfamily"/>
    <property type="match status" value="1"/>
</dbReference>